<comment type="similarity">
    <text evidence="4">Belongs to the Cob(I)alamin adenosyltransferase family.</text>
</comment>
<evidence type="ECO:0000256" key="2">
    <source>
        <dbReference type="ARBA" id="ARBA00022741"/>
    </source>
</evidence>
<keyword evidence="7" id="KW-1185">Reference proteome</keyword>
<gene>
    <name evidence="6" type="ORF">CfE428DRAFT_3450</name>
</gene>
<feature type="domain" description="Cobalamin adenosyltransferase-like" evidence="5">
    <location>
        <begin position="3"/>
        <end position="173"/>
    </location>
</feature>
<comment type="catalytic activity">
    <reaction evidence="4">
        <text>2 cob(II)yrinate a,c diamide + reduced [electron-transfer flavoprotein] + 2 ATP = 2 adenosylcob(III)yrinate a,c-diamide + 2 triphosphate + oxidized [electron-transfer flavoprotein] + 3 H(+)</text>
        <dbReference type="Rhea" id="RHEA:11528"/>
        <dbReference type="Rhea" id="RHEA-COMP:10685"/>
        <dbReference type="Rhea" id="RHEA-COMP:10686"/>
        <dbReference type="ChEBI" id="CHEBI:15378"/>
        <dbReference type="ChEBI" id="CHEBI:18036"/>
        <dbReference type="ChEBI" id="CHEBI:30616"/>
        <dbReference type="ChEBI" id="CHEBI:57692"/>
        <dbReference type="ChEBI" id="CHEBI:58307"/>
        <dbReference type="ChEBI" id="CHEBI:58503"/>
        <dbReference type="ChEBI" id="CHEBI:58537"/>
        <dbReference type="EC" id="2.5.1.17"/>
    </reaction>
</comment>
<keyword evidence="2 4" id="KW-0547">Nucleotide-binding</keyword>
<dbReference type="Pfam" id="PF01923">
    <property type="entry name" value="Cob_adeno_trans"/>
    <property type="match status" value="1"/>
</dbReference>
<dbReference type="GO" id="GO:0009236">
    <property type="term" value="P:cobalamin biosynthetic process"/>
    <property type="evidence" value="ECO:0007669"/>
    <property type="project" value="UniProtKB-UniRule"/>
</dbReference>
<dbReference type="Gene3D" id="1.20.1200.10">
    <property type="entry name" value="Cobalamin adenosyltransferase-like"/>
    <property type="match status" value="1"/>
</dbReference>
<dbReference type="InterPro" id="IPR029499">
    <property type="entry name" value="PduO-typ"/>
</dbReference>
<proteinExistence type="inferred from homology"/>
<protein>
    <recommendedName>
        <fullName evidence="4">Corrinoid adenosyltransferase</fullName>
        <ecNumber evidence="4">2.5.1.17</ecNumber>
    </recommendedName>
    <alternativeName>
        <fullName evidence="4">Cob(II)alamin adenosyltransferase</fullName>
    </alternativeName>
    <alternativeName>
        <fullName evidence="4">Cob(II)yrinic acid a,c-diamide adenosyltransferase</fullName>
    </alternativeName>
    <alternativeName>
        <fullName evidence="4">Cobinamide/cobalamin adenosyltransferase</fullName>
    </alternativeName>
</protein>
<dbReference type="RefSeq" id="WP_006980775.1">
    <property type="nucleotide sequence ID" value="NZ_ABVL01000010.1"/>
</dbReference>
<sequence>MSIATKTGDDGSTALMYGRRVSKTDVRVTAYGTVDEFNAALGMVRATVVDSFVTDAVLVIQKELVILMGELAVADEDRERYAKGGFKFVEAPMVDALTKIIDDIEQNHQVTYDGWATPGATVGSAALDVARTTCRRAERNVIALREAGAAVNPEIIRYLNRLSDLCWLWARWVETKSAPPSEPS</sequence>
<dbReference type="EMBL" id="ABVL01000010">
    <property type="protein sequence ID" value="EDY18792.1"/>
    <property type="molecule type" value="Genomic_DNA"/>
</dbReference>
<comment type="pathway">
    <text evidence="4">Cofactor biosynthesis; adenosylcobalamin biosynthesis; adenosylcobalamin from cob(II)yrinate a,c-diamide: step 2/7.</text>
</comment>
<dbReference type="InterPro" id="IPR016030">
    <property type="entry name" value="CblAdoTrfase-like"/>
</dbReference>
<dbReference type="InParanoid" id="B4D3G2"/>
<accession>B4D3G2</accession>
<comment type="caution">
    <text evidence="6">The sequence shown here is derived from an EMBL/GenBank/DDBJ whole genome shotgun (WGS) entry which is preliminary data.</text>
</comment>
<dbReference type="NCBIfam" id="TIGR00636">
    <property type="entry name" value="PduO_Nterm"/>
    <property type="match status" value="1"/>
</dbReference>
<evidence type="ECO:0000313" key="7">
    <source>
        <dbReference type="Proteomes" id="UP000005824"/>
    </source>
</evidence>
<dbReference type="EC" id="2.5.1.17" evidence="4"/>
<evidence type="ECO:0000259" key="5">
    <source>
        <dbReference type="Pfam" id="PF01923"/>
    </source>
</evidence>
<dbReference type="PANTHER" id="PTHR12213">
    <property type="entry name" value="CORRINOID ADENOSYLTRANSFERASE"/>
    <property type="match status" value="1"/>
</dbReference>
<dbReference type="InterPro" id="IPR036451">
    <property type="entry name" value="CblAdoTrfase-like_sf"/>
</dbReference>
<dbReference type="UniPathway" id="UPA00148">
    <property type="reaction ID" value="UER00233"/>
</dbReference>
<dbReference type="STRING" id="497964.CfE428DRAFT_3450"/>
<evidence type="ECO:0000256" key="4">
    <source>
        <dbReference type="RuleBase" id="RU366026"/>
    </source>
</evidence>
<dbReference type="AlphaFoldDB" id="B4D3G2"/>
<dbReference type="PANTHER" id="PTHR12213:SF0">
    <property type="entry name" value="CORRINOID ADENOSYLTRANSFERASE MMAB"/>
    <property type="match status" value="1"/>
</dbReference>
<dbReference type="Proteomes" id="UP000005824">
    <property type="component" value="Unassembled WGS sequence"/>
</dbReference>
<dbReference type="GO" id="GO:0008817">
    <property type="term" value="F:corrinoid adenosyltransferase activity"/>
    <property type="evidence" value="ECO:0007669"/>
    <property type="project" value="UniProtKB-UniRule"/>
</dbReference>
<evidence type="ECO:0000256" key="1">
    <source>
        <dbReference type="ARBA" id="ARBA00022679"/>
    </source>
</evidence>
<evidence type="ECO:0000256" key="3">
    <source>
        <dbReference type="ARBA" id="ARBA00022840"/>
    </source>
</evidence>
<keyword evidence="1 4" id="KW-0808">Transferase</keyword>
<dbReference type="SUPFAM" id="SSF89028">
    <property type="entry name" value="Cobalamin adenosyltransferase-like"/>
    <property type="match status" value="1"/>
</dbReference>
<dbReference type="GO" id="GO:0005524">
    <property type="term" value="F:ATP binding"/>
    <property type="evidence" value="ECO:0007669"/>
    <property type="project" value="UniProtKB-UniRule"/>
</dbReference>
<comment type="catalytic activity">
    <reaction evidence="4">
        <text>2 cob(II)alamin + reduced [electron-transfer flavoprotein] + 2 ATP = 2 adenosylcob(III)alamin + 2 triphosphate + oxidized [electron-transfer flavoprotein] + 3 H(+)</text>
        <dbReference type="Rhea" id="RHEA:28671"/>
        <dbReference type="Rhea" id="RHEA-COMP:10685"/>
        <dbReference type="Rhea" id="RHEA-COMP:10686"/>
        <dbReference type="ChEBI" id="CHEBI:15378"/>
        <dbReference type="ChEBI" id="CHEBI:16304"/>
        <dbReference type="ChEBI" id="CHEBI:18036"/>
        <dbReference type="ChEBI" id="CHEBI:18408"/>
        <dbReference type="ChEBI" id="CHEBI:30616"/>
        <dbReference type="ChEBI" id="CHEBI:57692"/>
        <dbReference type="ChEBI" id="CHEBI:58307"/>
        <dbReference type="EC" id="2.5.1.17"/>
    </reaction>
</comment>
<dbReference type="eggNOG" id="COG2096">
    <property type="taxonomic scope" value="Bacteria"/>
</dbReference>
<reference evidence="6 7" key="1">
    <citation type="journal article" date="2011" name="J. Bacteriol.">
        <title>Genome sequence of Chthoniobacter flavus Ellin428, an aerobic heterotrophic soil bacterium.</title>
        <authorList>
            <person name="Kant R."/>
            <person name="van Passel M.W."/>
            <person name="Palva A."/>
            <person name="Lucas S."/>
            <person name="Lapidus A."/>
            <person name="Glavina Del Rio T."/>
            <person name="Dalin E."/>
            <person name="Tice H."/>
            <person name="Bruce D."/>
            <person name="Goodwin L."/>
            <person name="Pitluck S."/>
            <person name="Larimer F.W."/>
            <person name="Land M.L."/>
            <person name="Hauser L."/>
            <person name="Sangwan P."/>
            <person name="de Vos W.M."/>
            <person name="Janssen P.H."/>
            <person name="Smidt H."/>
        </authorList>
    </citation>
    <scope>NUCLEOTIDE SEQUENCE [LARGE SCALE GENOMIC DNA]</scope>
    <source>
        <strain evidence="6 7">Ellin428</strain>
    </source>
</reference>
<keyword evidence="3 4" id="KW-0067">ATP-binding</keyword>
<keyword evidence="4" id="KW-0169">Cobalamin biosynthesis</keyword>
<evidence type="ECO:0000313" key="6">
    <source>
        <dbReference type="EMBL" id="EDY18792.1"/>
    </source>
</evidence>
<organism evidence="6 7">
    <name type="scientific">Chthoniobacter flavus Ellin428</name>
    <dbReference type="NCBI Taxonomy" id="497964"/>
    <lineage>
        <taxon>Bacteria</taxon>
        <taxon>Pseudomonadati</taxon>
        <taxon>Verrucomicrobiota</taxon>
        <taxon>Spartobacteria</taxon>
        <taxon>Chthoniobacterales</taxon>
        <taxon>Chthoniobacteraceae</taxon>
        <taxon>Chthoniobacter</taxon>
    </lineage>
</organism>
<name>B4D3G2_9BACT</name>